<proteinExistence type="predicted"/>
<keyword evidence="1" id="KW-1133">Transmembrane helix</keyword>
<dbReference type="Pfam" id="PF20152">
    <property type="entry name" value="DUF6534"/>
    <property type="match status" value="1"/>
</dbReference>
<dbReference type="PANTHER" id="PTHR40465">
    <property type="entry name" value="CHROMOSOME 1, WHOLE GENOME SHOTGUN SEQUENCE"/>
    <property type="match status" value="1"/>
</dbReference>
<keyword evidence="1" id="KW-0472">Membrane</keyword>
<dbReference type="PANTHER" id="PTHR40465:SF1">
    <property type="entry name" value="DUF6534 DOMAIN-CONTAINING PROTEIN"/>
    <property type="match status" value="1"/>
</dbReference>
<dbReference type="AlphaFoldDB" id="A0A8H5BA18"/>
<reference evidence="3 4" key="1">
    <citation type="journal article" date="2020" name="ISME J.">
        <title>Uncovering the hidden diversity of litter-decomposition mechanisms in mushroom-forming fungi.</title>
        <authorList>
            <person name="Floudas D."/>
            <person name="Bentzer J."/>
            <person name="Ahren D."/>
            <person name="Johansson T."/>
            <person name="Persson P."/>
            <person name="Tunlid A."/>
        </authorList>
    </citation>
    <scope>NUCLEOTIDE SEQUENCE [LARGE SCALE GENOMIC DNA]</scope>
    <source>
        <strain evidence="3 4">CBS 101986</strain>
    </source>
</reference>
<evidence type="ECO:0000259" key="2">
    <source>
        <dbReference type="Pfam" id="PF20152"/>
    </source>
</evidence>
<accession>A0A8H5BA18</accession>
<dbReference type="InterPro" id="IPR045339">
    <property type="entry name" value="DUF6534"/>
</dbReference>
<comment type="caution">
    <text evidence="3">The sequence shown here is derived from an EMBL/GenBank/DDBJ whole genome shotgun (WGS) entry which is preliminary data.</text>
</comment>
<feature type="domain" description="DUF6534" evidence="2">
    <location>
        <begin position="91"/>
        <end position="178"/>
    </location>
</feature>
<keyword evidence="1" id="KW-0812">Transmembrane</keyword>
<dbReference type="EMBL" id="JAACJJ010000029">
    <property type="protein sequence ID" value="KAF5319446.1"/>
    <property type="molecule type" value="Genomic_DNA"/>
</dbReference>
<name>A0A8H5BA18_9AGAR</name>
<gene>
    <name evidence="3" type="ORF">D9619_008520</name>
</gene>
<protein>
    <recommendedName>
        <fullName evidence="2">DUF6534 domain-containing protein</fullName>
    </recommendedName>
</protein>
<dbReference type="OrthoDB" id="3066090at2759"/>
<evidence type="ECO:0000313" key="4">
    <source>
        <dbReference type="Proteomes" id="UP000567179"/>
    </source>
</evidence>
<dbReference type="Proteomes" id="UP000567179">
    <property type="component" value="Unassembled WGS sequence"/>
</dbReference>
<organism evidence="3 4">
    <name type="scientific">Psilocybe cf. subviscida</name>
    <dbReference type="NCBI Taxonomy" id="2480587"/>
    <lineage>
        <taxon>Eukaryota</taxon>
        <taxon>Fungi</taxon>
        <taxon>Dikarya</taxon>
        <taxon>Basidiomycota</taxon>
        <taxon>Agaricomycotina</taxon>
        <taxon>Agaricomycetes</taxon>
        <taxon>Agaricomycetidae</taxon>
        <taxon>Agaricales</taxon>
        <taxon>Agaricineae</taxon>
        <taxon>Strophariaceae</taxon>
        <taxon>Psilocybe</taxon>
    </lineage>
</organism>
<evidence type="ECO:0000256" key="1">
    <source>
        <dbReference type="SAM" id="Phobius"/>
    </source>
</evidence>
<evidence type="ECO:0000313" key="3">
    <source>
        <dbReference type="EMBL" id="KAF5319446.1"/>
    </source>
</evidence>
<feature type="transmembrane region" description="Helical" evidence="1">
    <location>
        <begin position="132"/>
        <end position="156"/>
    </location>
</feature>
<keyword evidence="4" id="KW-1185">Reference proteome</keyword>
<sequence length="242" mass="26758">MWALEIFQITAFFRITYFYLIDGFGDVSGLATIYCTLSEISTNVGKTGISLRSFNELQGTKVILAYRLSIVRTALIAFNIGQAITCQAASALACDIVITISLIRSLSRHKGNIRSTNTMLDALMVNAVNRGALTAVCALLNLVLFLVLPGTFYYFIGLELSGKLYMNSALATLNSRKHIVKTAHETNDTCDWNSTPLSDLEPRSMYRGNGHVRVVVSHQYEDDNDHDMVNSKTSANLPSEMR</sequence>